<dbReference type="PIRSF" id="PIRSF018427">
    <property type="entry name" value="Isopntndiph_ism"/>
    <property type="match status" value="1"/>
</dbReference>
<dbReference type="Gene3D" id="3.90.79.10">
    <property type="entry name" value="Nucleoside Triphosphate Pyrophosphohydrolase"/>
    <property type="match status" value="1"/>
</dbReference>
<dbReference type="Pfam" id="PF00293">
    <property type="entry name" value="NUDIX"/>
    <property type="match status" value="1"/>
</dbReference>
<comment type="similarity">
    <text evidence="2 10">Belongs to the IPP isomerase type 1 family.</text>
</comment>
<evidence type="ECO:0000313" key="12">
    <source>
        <dbReference type="EMBL" id="ARX33302.1"/>
    </source>
</evidence>
<keyword evidence="9 10" id="KW-0413">Isomerase</keyword>
<keyword evidence="4 10" id="KW-0963">Cytoplasm</keyword>
<gene>
    <name evidence="10" type="primary">idi</name>
    <name evidence="12" type="ORF">AM402_03790</name>
</gene>
<reference evidence="12 13" key="1">
    <citation type="submission" date="2017-05" db="EMBL/GenBank/DDBJ databases">
        <title>Whole genome sequencing of Proteus mirabilis AR_0155.</title>
        <authorList>
            <person name="Conlan S."/>
            <person name="Thomas P.J."/>
            <person name="Mullikin J."/>
            <person name="Frank K.M."/>
            <person name="Segre J.A."/>
        </authorList>
    </citation>
    <scope>NUCLEOTIDE SEQUENCE [LARGE SCALE GENOMIC DNA]</scope>
    <source>
        <strain evidence="12 13">AR_0155</strain>
    </source>
</reference>
<comment type="cofactor">
    <cofactor evidence="10">
        <name>Mg(2+)</name>
        <dbReference type="ChEBI" id="CHEBI:18420"/>
    </cofactor>
    <text evidence="10">Binds 1 Mg(2+) ion per subunit. The magnesium ion binds only when substrate is bound.</text>
</comment>
<dbReference type="InterPro" id="IPR011876">
    <property type="entry name" value="IsopentenylPP_isomerase_typ1"/>
</dbReference>
<sequence length="181" mass="21031">MIFVKDAVILVDKNDNELGTMPKLEAHITGALHRAFSLFIFNSKQQMLIQQRALTKYHSGGLWANSCCSHPLPNEPLSQAIHRRLNEELGMQCDMQPIGTILYNEKVTDDLIEHEFDHLFLGFSDKTPQCHPDEVMDHRWISLNELYHDVEKHPENYSAWFCHILMALGIEQFTRWSKNIT</sequence>
<feature type="binding site" evidence="10">
    <location>
        <position position="70"/>
    </location>
    <ligand>
        <name>Mn(2+)</name>
        <dbReference type="ChEBI" id="CHEBI:29035"/>
    </ligand>
</feature>
<comment type="catalytic activity">
    <reaction evidence="10">
        <text>isopentenyl diphosphate = dimethylallyl diphosphate</text>
        <dbReference type="Rhea" id="RHEA:23284"/>
        <dbReference type="ChEBI" id="CHEBI:57623"/>
        <dbReference type="ChEBI" id="CHEBI:128769"/>
        <dbReference type="EC" id="5.3.3.2"/>
    </reaction>
</comment>
<feature type="binding site" evidence="10">
    <location>
        <position position="27"/>
    </location>
    <ligand>
        <name>Mn(2+)</name>
        <dbReference type="ChEBI" id="CHEBI:29035"/>
    </ligand>
</feature>
<evidence type="ECO:0000256" key="10">
    <source>
        <dbReference type="HAMAP-Rule" id="MF_00202"/>
    </source>
</evidence>
<protein>
    <recommendedName>
        <fullName evidence="3 10">Isopentenyl-diphosphate Delta-isomerase</fullName>
        <shortName evidence="10">IPP isomerase</shortName>
        <ecNumber evidence="3 10">5.3.3.2</ecNumber>
    </recommendedName>
    <alternativeName>
        <fullName evidence="10">IPP:DMAPP isomerase</fullName>
    </alternativeName>
    <alternativeName>
        <fullName evidence="10">Isopentenyl pyrophosphate isomerase</fullName>
    </alternativeName>
</protein>
<dbReference type="PANTHER" id="PTHR10885:SF0">
    <property type="entry name" value="ISOPENTENYL-DIPHOSPHATE DELTA-ISOMERASE"/>
    <property type="match status" value="1"/>
</dbReference>
<dbReference type="GO" id="GO:0004452">
    <property type="term" value="F:isopentenyl-diphosphate delta-isomerase activity"/>
    <property type="evidence" value="ECO:0007669"/>
    <property type="project" value="UniProtKB-UniRule"/>
</dbReference>
<name>A0AAJ4V0U6_PROMI</name>
<dbReference type="GO" id="GO:0050992">
    <property type="term" value="P:dimethylallyl diphosphate biosynthetic process"/>
    <property type="evidence" value="ECO:0007669"/>
    <property type="project" value="UniProtKB-UniRule"/>
</dbReference>
<evidence type="ECO:0000256" key="3">
    <source>
        <dbReference type="ARBA" id="ARBA00012057"/>
    </source>
</evidence>
<evidence type="ECO:0000256" key="1">
    <source>
        <dbReference type="ARBA" id="ARBA00004826"/>
    </source>
</evidence>
<dbReference type="InterPro" id="IPR056375">
    <property type="entry name" value="Idi_bact"/>
</dbReference>
<proteinExistence type="inferred from homology"/>
<comment type="pathway">
    <text evidence="1 10">Isoprenoid biosynthesis; dimethylallyl diphosphate biosynthesis; dimethylallyl diphosphate from isopentenyl diphosphate: step 1/1.</text>
</comment>
<accession>A0AAJ4V0U6</accession>
<dbReference type="PANTHER" id="PTHR10885">
    <property type="entry name" value="ISOPENTENYL-DIPHOSPHATE DELTA-ISOMERASE"/>
    <property type="match status" value="1"/>
</dbReference>
<dbReference type="GO" id="GO:0005737">
    <property type="term" value="C:cytoplasm"/>
    <property type="evidence" value="ECO:0007669"/>
    <property type="project" value="UniProtKB-SubCell"/>
</dbReference>
<evidence type="ECO:0000256" key="6">
    <source>
        <dbReference type="ARBA" id="ARBA00022842"/>
    </source>
</evidence>
<comment type="cofactor">
    <cofactor evidence="10">
        <name>Mn(2+)</name>
        <dbReference type="ChEBI" id="CHEBI:29035"/>
    </cofactor>
    <text evidence="10">Binds 1 Mn(2+) ion per subunit.</text>
</comment>
<dbReference type="InterPro" id="IPR000086">
    <property type="entry name" value="NUDIX_hydrolase_dom"/>
</dbReference>
<dbReference type="SUPFAM" id="SSF55811">
    <property type="entry name" value="Nudix"/>
    <property type="match status" value="1"/>
</dbReference>
<feature type="active site" evidence="10">
    <location>
        <position position="68"/>
    </location>
</feature>
<keyword evidence="5 10" id="KW-0479">Metal-binding</keyword>
<feature type="binding site" evidence="10">
    <location>
        <position position="115"/>
    </location>
    <ligand>
        <name>Mn(2+)</name>
        <dbReference type="ChEBI" id="CHEBI:29035"/>
    </ligand>
</feature>
<dbReference type="HAMAP" id="MF_00202">
    <property type="entry name" value="Idi"/>
    <property type="match status" value="1"/>
</dbReference>
<feature type="binding site" evidence="10">
    <location>
        <position position="113"/>
    </location>
    <ligand>
        <name>Mn(2+)</name>
        <dbReference type="ChEBI" id="CHEBI:29035"/>
    </ligand>
</feature>
<evidence type="ECO:0000256" key="5">
    <source>
        <dbReference type="ARBA" id="ARBA00022723"/>
    </source>
</evidence>
<comment type="subcellular location">
    <subcellularLocation>
        <location evidence="10">Cytoplasm</location>
    </subcellularLocation>
</comment>
<dbReference type="Proteomes" id="UP000195540">
    <property type="component" value="Chromosome"/>
</dbReference>
<keyword evidence="7 10" id="KW-0464">Manganese</keyword>
<evidence type="ECO:0000256" key="7">
    <source>
        <dbReference type="ARBA" id="ARBA00023211"/>
    </source>
</evidence>
<evidence type="ECO:0000256" key="8">
    <source>
        <dbReference type="ARBA" id="ARBA00023229"/>
    </source>
</evidence>
<keyword evidence="6 10" id="KW-0460">Magnesium</keyword>
<dbReference type="EMBL" id="CP021694">
    <property type="protein sequence ID" value="ARX33302.1"/>
    <property type="molecule type" value="Genomic_DNA"/>
</dbReference>
<feature type="domain" description="Nudix hydrolase" evidence="11">
    <location>
        <begin position="31"/>
        <end position="163"/>
    </location>
</feature>
<dbReference type="PROSITE" id="PS51462">
    <property type="entry name" value="NUDIX"/>
    <property type="match status" value="1"/>
</dbReference>
<dbReference type="NCBIfam" id="NF002995">
    <property type="entry name" value="PRK03759.1"/>
    <property type="match status" value="1"/>
</dbReference>
<evidence type="ECO:0000256" key="4">
    <source>
        <dbReference type="ARBA" id="ARBA00022490"/>
    </source>
</evidence>
<feature type="binding site" evidence="10">
    <location>
        <position position="88"/>
    </location>
    <ligand>
        <name>Mg(2+)</name>
        <dbReference type="ChEBI" id="CHEBI:18420"/>
    </ligand>
</feature>
<feature type="binding site" evidence="10">
    <location>
        <position position="33"/>
    </location>
    <ligand>
        <name>Mn(2+)</name>
        <dbReference type="ChEBI" id="CHEBI:29035"/>
    </ligand>
</feature>
<dbReference type="EC" id="5.3.3.2" evidence="3 10"/>
<evidence type="ECO:0000256" key="2">
    <source>
        <dbReference type="ARBA" id="ARBA00007579"/>
    </source>
</evidence>
<dbReference type="CDD" id="cd02885">
    <property type="entry name" value="NUDIX_IPP_Isomerase"/>
    <property type="match status" value="1"/>
</dbReference>
<dbReference type="AlphaFoldDB" id="A0AAJ4V0U6"/>
<dbReference type="RefSeq" id="WP_036900348.1">
    <property type="nucleotide sequence ID" value="NZ_ABFCQN020000064.1"/>
</dbReference>
<dbReference type="GO" id="GO:0046872">
    <property type="term" value="F:metal ion binding"/>
    <property type="evidence" value="ECO:0007669"/>
    <property type="project" value="UniProtKB-KW"/>
</dbReference>
<dbReference type="InterPro" id="IPR015797">
    <property type="entry name" value="NUDIX_hydrolase-like_dom_sf"/>
</dbReference>
<evidence type="ECO:0000313" key="13">
    <source>
        <dbReference type="Proteomes" id="UP000195540"/>
    </source>
</evidence>
<evidence type="ECO:0000259" key="11">
    <source>
        <dbReference type="PROSITE" id="PS51462"/>
    </source>
</evidence>
<keyword evidence="8 10" id="KW-0414">Isoprene biosynthesis</keyword>
<dbReference type="GO" id="GO:0009240">
    <property type="term" value="P:isopentenyl diphosphate biosynthetic process"/>
    <property type="evidence" value="ECO:0007669"/>
    <property type="project" value="TreeGrafter"/>
</dbReference>
<dbReference type="NCBIfam" id="TIGR02150">
    <property type="entry name" value="IPP_isom_1"/>
    <property type="match status" value="1"/>
</dbReference>
<comment type="function">
    <text evidence="10">Catalyzes the 1,3-allylic rearrangement of the homoallylic substrate isopentenyl (IPP) to its highly electrophilic allylic isomer, dimethylallyl diphosphate (DMAPP).</text>
</comment>
<organism evidence="12 13">
    <name type="scientific">Proteus mirabilis</name>
    <dbReference type="NCBI Taxonomy" id="584"/>
    <lineage>
        <taxon>Bacteria</taxon>
        <taxon>Pseudomonadati</taxon>
        <taxon>Pseudomonadota</taxon>
        <taxon>Gammaproteobacteria</taxon>
        <taxon>Enterobacterales</taxon>
        <taxon>Morganellaceae</taxon>
        <taxon>Proteus</taxon>
    </lineage>
</organism>
<feature type="active site" evidence="10">
    <location>
        <position position="115"/>
    </location>
</feature>
<comment type="subunit">
    <text evidence="10">Homodimer.</text>
</comment>
<evidence type="ECO:0000256" key="9">
    <source>
        <dbReference type="ARBA" id="ARBA00023235"/>
    </source>
</evidence>